<dbReference type="InterPro" id="IPR007492">
    <property type="entry name" value="LytTR_DNA-bd_dom"/>
</dbReference>
<gene>
    <name evidence="4" type="ORF">FXV77_06060</name>
</gene>
<evidence type="ECO:0000259" key="3">
    <source>
        <dbReference type="PROSITE" id="PS50930"/>
    </source>
</evidence>
<protein>
    <submittedName>
        <fullName evidence="4">Response regulator transcription factor</fullName>
    </submittedName>
</protein>
<dbReference type="AlphaFoldDB" id="A0A5D4HBJ2"/>
<evidence type="ECO:0000256" key="1">
    <source>
        <dbReference type="PROSITE-ProRule" id="PRU00169"/>
    </source>
</evidence>
<dbReference type="PROSITE" id="PS50110">
    <property type="entry name" value="RESPONSE_REGULATORY"/>
    <property type="match status" value="1"/>
</dbReference>
<dbReference type="Gene3D" id="2.40.50.1020">
    <property type="entry name" value="LytTr DNA-binding domain"/>
    <property type="match status" value="1"/>
</dbReference>
<dbReference type="InterPro" id="IPR011006">
    <property type="entry name" value="CheY-like_superfamily"/>
</dbReference>
<dbReference type="PANTHER" id="PTHR37299">
    <property type="entry name" value="TRANSCRIPTIONAL REGULATOR-RELATED"/>
    <property type="match status" value="1"/>
</dbReference>
<evidence type="ECO:0000259" key="2">
    <source>
        <dbReference type="PROSITE" id="PS50110"/>
    </source>
</evidence>
<evidence type="ECO:0000313" key="5">
    <source>
        <dbReference type="Proteomes" id="UP000322362"/>
    </source>
</evidence>
<feature type="domain" description="HTH LytTR-type" evidence="3">
    <location>
        <begin position="137"/>
        <end position="240"/>
    </location>
</feature>
<dbReference type="SMART" id="SM00850">
    <property type="entry name" value="LytTR"/>
    <property type="match status" value="1"/>
</dbReference>
<feature type="domain" description="Response regulatory" evidence="2">
    <location>
        <begin position="5"/>
        <end position="116"/>
    </location>
</feature>
<dbReference type="Gene3D" id="3.40.50.2300">
    <property type="match status" value="1"/>
</dbReference>
<sequence>MKKKTVLIADKDRACRGQLIEKLKQLEFHAVFWECENGIEARKYIDTLMPDVAFINVKLPGINGFEVLEKTMHLPDVILLSDSPDAAWRAFEYGVSDYLLKPLSEYRLLMALQRLQLAQKVAESLMVKETANFPVRILAERGSRLTSIQVADITHLKAEKDYTWIHTIHNETFLSNYGIGKFVHKLDPQLFMRVHRSYIINVNYIQELYKDISRLFITLPNNIEVTVSRQYLPGIKALMV</sequence>
<dbReference type="GO" id="GO:0000156">
    <property type="term" value="F:phosphorelay response regulator activity"/>
    <property type="evidence" value="ECO:0007669"/>
    <property type="project" value="InterPro"/>
</dbReference>
<dbReference type="Pfam" id="PF04397">
    <property type="entry name" value="LytTR"/>
    <property type="match status" value="1"/>
</dbReference>
<dbReference type="GO" id="GO:0003677">
    <property type="term" value="F:DNA binding"/>
    <property type="evidence" value="ECO:0007669"/>
    <property type="project" value="InterPro"/>
</dbReference>
<evidence type="ECO:0000313" key="4">
    <source>
        <dbReference type="EMBL" id="TYR37563.1"/>
    </source>
</evidence>
<dbReference type="PROSITE" id="PS50930">
    <property type="entry name" value="HTH_LYTTR"/>
    <property type="match status" value="1"/>
</dbReference>
<dbReference type="EMBL" id="VTAV01000002">
    <property type="protein sequence ID" value="TYR37563.1"/>
    <property type="molecule type" value="Genomic_DNA"/>
</dbReference>
<dbReference type="InterPro" id="IPR046947">
    <property type="entry name" value="LytR-like"/>
</dbReference>
<dbReference type="Proteomes" id="UP000322362">
    <property type="component" value="Unassembled WGS sequence"/>
</dbReference>
<name>A0A5D4HBJ2_9SPHI</name>
<reference evidence="4 5" key="1">
    <citation type="submission" date="2019-08" db="EMBL/GenBank/DDBJ databases">
        <title>Phlebobacter frassis gen. nov. sp. nov., a new member of family Sphingobacteriaceae isolated from sand fly rearing media.</title>
        <authorList>
            <person name="Kakumanu M.L."/>
            <person name="Marayati B.F."/>
            <person name="Wada-Katsumata A."/>
            <person name="Wasserberg G."/>
            <person name="Schal C."/>
            <person name="Apperson C.S."/>
            <person name="Ponnusamy L."/>
        </authorList>
    </citation>
    <scope>NUCLEOTIDE SEQUENCE [LARGE SCALE GENOMIC DNA]</scope>
    <source>
        <strain evidence="4 5">SSI9</strain>
    </source>
</reference>
<keyword evidence="5" id="KW-1185">Reference proteome</keyword>
<organism evidence="4 5">
    <name type="scientific">Sphingobacterium phlebotomi</name>
    <dbReference type="NCBI Taxonomy" id="2605433"/>
    <lineage>
        <taxon>Bacteria</taxon>
        <taxon>Pseudomonadati</taxon>
        <taxon>Bacteroidota</taxon>
        <taxon>Sphingobacteriia</taxon>
        <taxon>Sphingobacteriales</taxon>
        <taxon>Sphingobacteriaceae</taxon>
        <taxon>Sphingobacterium</taxon>
    </lineage>
</organism>
<accession>A0A5D4HBJ2</accession>
<comment type="caution">
    <text evidence="4">The sequence shown here is derived from an EMBL/GenBank/DDBJ whole genome shotgun (WGS) entry which is preliminary data.</text>
</comment>
<dbReference type="SMART" id="SM00448">
    <property type="entry name" value="REC"/>
    <property type="match status" value="1"/>
</dbReference>
<proteinExistence type="predicted"/>
<dbReference type="SUPFAM" id="SSF52172">
    <property type="entry name" value="CheY-like"/>
    <property type="match status" value="1"/>
</dbReference>
<dbReference type="InterPro" id="IPR001789">
    <property type="entry name" value="Sig_transdc_resp-reg_receiver"/>
</dbReference>
<dbReference type="Pfam" id="PF00072">
    <property type="entry name" value="Response_reg"/>
    <property type="match status" value="1"/>
</dbReference>
<comment type="caution">
    <text evidence="1">Lacks conserved residue(s) required for the propagation of feature annotation.</text>
</comment>
<dbReference type="RefSeq" id="WP_148918302.1">
    <property type="nucleotide sequence ID" value="NZ_VTAV01000002.1"/>
</dbReference>
<dbReference type="PANTHER" id="PTHR37299:SF1">
    <property type="entry name" value="STAGE 0 SPORULATION PROTEIN A HOMOLOG"/>
    <property type="match status" value="1"/>
</dbReference>